<evidence type="ECO:0000259" key="3">
    <source>
        <dbReference type="PROSITE" id="PS50206"/>
    </source>
</evidence>
<name>A0A5A8EIG3_CAFRO</name>
<organism evidence="4 5">
    <name type="scientific">Cafeteria roenbergensis</name>
    <name type="common">Marine flagellate</name>
    <dbReference type="NCBI Taxonomy" id="33653"/>
    <lineage>
        <taxon>Eukaryota</taxon>
        <taxon>Sar</taxon>
        <taxon>Stramenopiles</taxon>
        <taxon>Bigyra</taxon>
        <taxon>Opalozoa</taxon>
        <taxon>Bicosoecida</taxon>
        <taxon>Cafeteriaceae</taxon>
        <taxon>Cafeteria</taxon>
    </lineage>
</organism>
<dbReference type="InterPro" id="IPR035969">
    <property type="entry name" value="Rab-GAP_TBC_sf"/>
</dbReference>
<dbReference type="SMART" id="SM00164">
    <property type="entry name" value="TBC"/>
    <property type="match status" value="1"/>
</dbReference>
<feature type="domain" description="Rhodanese" evidence="3">
    <location>
        <begin position="1068"/>
        <end position="1182"/>
    </location>
</feature>
<dbReference type="CDD" id="cd02257">
    <property type="entry name" value="Peptidase_C19"/>
    <property type="match status" value="1"/>
</dbReference>
<dbReference type="SUPFAM" id="SSF52821">
    <property type="entry name" value="Rhodanese/Cell cycle control phosphatase"/>
    <property type="match status" value="1"/>
</dbReference>
<dbReference type="InterPro" id="IPR000195">
    <property type="entry name" value="Rab-GAP-TBC_dom"/>
</dbReference>
<gene>
    <name evidence="4" type="ORF">FNF27_00944</name>
</gene>
<dbReference type="Gene3D" id="1.10.472.80">
    <property type="entry name" value="Ypt/Rab-GAP domain of gyp1p, domain 3"/>
    <property type="match status" value="1"/>
</dbReference>
<comment type="caution">
    <text evidence="4">The sequence shown here is derived from an EMBL/GenBank/DDBJ whole genome shotgun (WGS) entry which is preliminary data.</text>
</comment>
<dbReference type="PROSITE" id="PS50206">
    <property type="entry name" value="RHODANESE_3"/>
    <property type="match status" value="1"/>
</dbReference>
<dbReference type="SUPFAM" id="SSF47923">
    <property type="entry name" value="Ypt/Rab-GAP domain of gyp1p"/>
    <property type="match status" value="2"/>
</dbReference>
<dbReference type="InterPro" id="IPR036873">
    <property type="entry name" value="Rhodanese-like_dom_sf"/>
</dbReference>
<dbReference type="PANTHER" id="PTHR48125:SF10">
    <property type="entry name" value="OS12G0136300 PROTEIN"/>
    <property type="match status" value="1"/>
</dbReference>
<feature type="compositionally biased region" description="Gly residues" evidence="1">
    <location>
        <begin position="1252"/>
        <end position="1268"/>
    </location>
</feature>
<dbReference type="Pfam" id="PF00566">
    <property type="entry name" value="RabGAP-TBC"/>
    <property type="match status" value="1"/>
</dbReference>
<dbReference type="Gene3D" id="1.10.8.270">
    <property type="entry name" value="putative rabgap domain of human tbc1 domain family member 14 like domains"/>
    <property type="match status" value="1"/>
</dbReference>
<dbReference type="OrthoDB" id="1668230at2759"/>
<evidence type="ECO:0000313" key="5">
    <source>
        <dbReference type="Proteomes" id="UP000322899"/>
    </source>
</evidence>
<evidence type="ECO:0000313" key="4">
    <source>
        <dbReference type="EMBL" id="KAA0177773.1"/>
    </source>
</evidence>
<feature type="region of interest" description="Disordered" evidence="1">
    <location>
        <begin position="1358"/>
        <end position="1400"/>
    </location>
</feature>
<dbReference type="Proteomes" id="UP000322899">
    <property type="component" value="Unassembled WGS sequence"/>
</dbReference>
<dbReference type="Gene3D" id="3.90.70.10">
    <property type="entry name" value="Cysteine proteinases"/>
    <property type="match status" value="1"/>
</dbReference>
<dbReference type="InterPro" id="IPR001763">
    <property type="entry name" value="Rhodanese-like_dom"/>
</dbReference>
<dbReference type="SUPFAM" id="SSF54001">
    <property type="entry name" value="Cysteine proteinases"/>
    <property type="match status" value="1"/>
</dbReference>
<reference evidence="4 5" key="1">
    <citation type="submission" date="2019-07" db="EMBL/GenBank/DDBJ databases">
        <title>Genomes of Cafeteria roenbergensis.</title>
        <authorList>
            <person name="Fischer M.G."/>
            <person name="Hackl T."/>
            <person name="Roman M."/>
        </authorList>
    </citation>
    <scope>NUCLEOTIDE SEQUENCE [LARGE SCALE GENOMIC DNA]</scope>
    <source>
        <strain evidence="4 5">E4-10P</strain>
    </source>
</reference>
<feature type="compositionally biased region" description="Low complexity" evidence="1">
    <location>
        <begin position="1210"/>
        <end position="1223"/>
    </location>
</feature>
<evidence type="ECO:0000259" key="2">
    <source>
        <dbReference type="PROSITE" id="PS50086"/>
    </source>
</evidence>
<feature type="region of interest" description="Disordered" evidence="1">
    <location>
        <begin position="1196"/>
        <end position="1341"/>
    </location>
</feature>
<sequence length="1651" mass="171445">MADMCDPDSDSANVDAVLGELFRQDPATFAVDQTGDPKEAISAILDLLIETDVAVADRRRSLRDKAIAEGVNDPHALLRRYSTLSVSPAAIAPATNLVKHTFGLTFETRKMSTGPGGALATTGEPATVCELALGGEQGLNAAAILVATVASAQRQPWWRPEWSPAPPGAPVSPTQLRELEVRLLTARTTPVPEEVARGVEEALRDSPAPPVAAPPVGAAGAPPRLTAAQMATLNVVEGAAGSYYQLGGRCTASALGTYAVPVHPWWCDICRIMLLRSDKFCSKCYRTKYTCGSTLEPVSRAQLEEVVASMRPPAPRQKPTPTARLPPLPRCESWRSLRLKSTPEACLVFINALSAGRASQCSVNALCDAIFRASPGDPPPSDMAHSTSSDFLPSIRPCLMFPDKGEPVPPAGDATEYFLDAVVCHGASHYVCYVRYSEATAGPGGWVLFDDKLVRVIGTMEDVSDHIKKSRFAPTVLLFQLPAAAKAAWLRDGSNGLFIDMRLARDCFRRHVRAMFDAAAPRLREVSRPHPPWMVPAVSSRAPGVLSNRAVIRLRLDEDCHPPRGGQSAAPASGYDAELLRHVLPGTVQRKQPKPTGPAALTVTEFSKWSATSPFGASSAMLGNANTGDRRSWSEIPSGVHALTTGSRSGILGKLPRSTVAQLDAIGDALRFVYAAILGVQLTGGEQLSEAIASGEATLSNKRVLRVDCDRTRQTVAAFQSDEGKARLARLLSFFCKCQATPYRQGLNEVVAPLLLLGADGEAECAAGKLTELSDSAVHRLLQGMVTTFLPAAYGADDDFVGLQCSLEYVRLLLVFHDPELARILQQHSVTPELFATPWLFTLLARGHSLPVVYSLWDSLVLHLATPRSAAAGAPPAAEPSAPGHAAAEAAAATAPAAGAGAAAEPPMPHSGVHVGPGLLHFLCVAMLVRRRKAIQDLVLESASAGAGAALARDIQAAELSVLVSRLSLASVEEAEQLSRLAIAMAAATPDSVRRHLLDVAYAVAPPAEAVLRELVVSVCVRVSATEALTRAAGAAEISAAASAQPGAVPGLAASGTSAGAAQPGSDSPPLLLVVDCRPMPEFAASHIRGSFHLDPSVLHNPAMLTDMAAAFEDLSAFHFAVLGSGTHAELADAETDRRAGGAGPPGAVDAAHVVLMFMLNRGFGHVCEVRGGFGAVEEAVRRTPALRKFLVQDASAGGAHGDGDGDETGGAPLYDDGSSDGSAGEDEGDGGDEGEGAEEDTQGTSPQQAEGGMGDGGGGGSGSGSGSGSATPVARRRRPAPSGAAPKSTRQESTAGRAMRLLRRLSKPRPSDEHSGPLRLSSDVQPTIPTAWADGQHRAGSGRIRRWLAGRAAPTEVFTTSASPDDPPSVSPSVDEAPAATSGPAQAAQPRGASVDSAAPASSGLFAGLKSRDSSGPASAGGAEAGSFVEADEGVDALDTVLALVYKGAGGAAAPGGDASEALGPREPAFFGLRAVRVEDGRPDGPGWAAADAEGEVFLGAAKATGALLRVVGCRRVFADERVERRVAIFTRRWACFLRVRVGDGPVAAGPEEGRGAPAAASLFSSLAAQATQAAARAAGLAPAVRLEVDELLPSQSVSKLKGKKGLANLAIIDFAEPSHDAAGAPASKRIVLLCDELRELVEALRSARK</sequence>
<feature type="domain" description="Rab-GAP TBC" evidence="2">
    <location>
        <begin position="664"/>
        <end position="864"/>
    </location>
</feature>
<dbReference type="PROSITE" id="PS50086">
    <property type="entry name" value="TBC_RABGAP"/>
    <property type="match status" value="1"/>
</dbReference>
<protein>
    <submittedName>
        <fullName evidence="4">Uncharacterized protein</fullName>
    </submittedName>
</protein>
<dbReference type="InterPro" id="IPR038765">
    <property type="entry name" value="Papain-like_cys_pep_sf"/>
</dbReference>
<accession>A0A5A8EIG3</accession>
<dbReference type="PANTHER" id="PTHR48125">
    <property type="entry name" value="LP07818P1"/>
    <property type="match status" value="1"/>
</dbReference>
<feature type="compositionally biased region" description="Acidic residues" evidence="1">
    <location>
        <begin position="1224"/>
        <end position="1242"/>
    </location>
</feature>
<feature type="compositionally biased region" description="Low complexity" evidence="1">
    <location>
        <begin position="1372"/>
        <end position="1391"/>
    </location>
</feature>
<proteinExistence type="predicted"/>
<evidence type="ECO:0000256" key="1">
    <source>
        <dbReference type="SAM" id="MobiDB-lite"/>
    </source>
</evidence>
<dbReference type="EMBL" id="VLTO01000003">
    <property type="protein sequence ID" value="KAA0177773.1"/>
    <property type="molecule type" value="Genomic_DNA"/>
</dbReference>